<reference evidence="1 2" key="1">
    <citation type="submission" date="2016-11" db="EMBL/GenBank/DDBJ databases">
        <title>The macronuclear genome of Stentor coeruleus: a giant cell with tiny introns.</title>
        <authorList>
            <person name="Slabodnick M."/>
            <person name="Ruby J.G."/>
            <person name="Reiff S.B."/>
            <person name="Swart E.C."/>
            <person name="Gosai S."/>
            <person name="Prabakaran S."/>
            <person name="Witkowska E."/>
            <person name="Larue G.E."/>
            <person name="Fisher S."/>
            <person name="Freeman R.M."/>
            <person name="Gunawardena J."/>
            <person name="Chu W."/>
            <person name="Stover N.A."/>
            <person name="Gregory B.D."/>
            <person name="Nowacki M."/>
            <person name="Derisi J."/>
            <person name="Roy S.W."/>
            <person name="Marshall W.F."/>
            <person name="Sood P."/>
        </authorList>
    </citation>
    <scope>NUCLEOTIDE SEQUENCE [LARGE SCALE GENOMIC DNA]</scope>
    <source>
        <strain evidence="1">WM001</strain>
    </source>
</reference>
<comment type="caution">
    <text evidence="1">The sequence shown here is derived from an EMBL/GenBank/DDBJ whole genome shotgun (WGS) entry which is preliminary data.</text>
</comment>
<dbReference type="EMBL" id="MPUH01000200">
    <property type="protein sequence ID" value="OMJ86617.1"/>
    <property type="molecule type" value="Genomic_DNA"/>
</dbReference>
<keyword evidence="2" id="KW-1185">Reference proteome</keyword>
<proteinExistence type="predicted"/>
<accession>A0A1R2CC83</accession>
<evidence type="ECO:0000313" key="2">
    <source>
        <dbReference type="Proteomes" id="UP000187209"/>
    </source>
</evidence>
<protein>
    <submittedName>
        <fullName evidence="1">Uncharacterized protein</fullName>
    </submittedName>
</protein>
<organism evidence="1 2">
    <name type="scientific">Stentor coeruleus</name>
    <dbReference type="NCBI Taxonomy" id="5963"/>
    <lineage>
        <taxon>Eukaryota</taxon>
        <taxon>Sar</taxon>
        <taxon>Alveolata</taxon>
        <taxon>Ciliophora</taxon>
        <taxon>Postciliodesmatophora</taxon>
        <taxon>Heterotrichea</taxon>
        <taxon>Heterotrichida</taxon>
        <taxon>Stentoridae</taxon>
        <taxon>Stentor</taxon>
    </lineage>
</organism>
<dbReference type="AlphaFoldDB" id="A0A1R2CC83"/>
<sequence length="281" mass="32638">MMEQQRKNDKLSTNIKAKRKYLLSPPQALQSKNRIIVIKKRASKVVHSLQSTSWLSNTSSAQSLIIENPHKIHDKSFGLLEKHDSIEKLEQNLKDFLKTLEKLPNQGKKLKSEFKYYIETLKNLSKILEPYDKLIEKIALGLEKYIKIIAEKSSDDYKAINEKLMQKLQVLSSENIDFYKKNEELKKELSLVRKTVVFNEAHFAIESLLKELSVKSDYISKCNKEINEYKAREIQILKMLENRNLLSPDIGNESSSRDKKLCKRSQSIKNIPLISFKVGKI</sequence>
<evidence type="ECO:0000313" key="1">
    <source>
        <dbReference type="EMBL" id="OMJ86617.1"/>
    </source>
</evidence>
<name>A0A1R2CC83_9CILI</name>
<dbReference type="Proteomes" id="UP000187209">
    <property type="component" value="Unassembled WGS sequence"/>
</dbReference>
<gene>
    <name evidence="1" type="ORF">SteCoe_11832</name>
</gene>